<dbReference type="ExpressionAtlas" id="N1QZZ1">
    <property type="expression patterns" value="baseline"/>
</dbReference>
<accession>N1QZZ1</accession>
<dbReference type="SUPFAM" id="SSF51445">
    <property type="entry name" value="(Trans)glycosidases"/>
    <property type="match status" value="1"/>
</dbReference>
<dbReference type="InterPro" id="IPR017853">
    <property type="entry name" value="GH"/>
</dbReference>
<dbReference type="GO" id="GO:0008422">
    <property type="term" value="F:beta-glucosidase activity"/>
    <property type="evidence" value="ECO:0007669"/>
    <property type="project" value="UniProtKB-ARBA"/>
</dbReference>
<dbReference type="Pfam" id="PF00232">
    <property type="entry name" value="Glyco_hydro_1"/>
    <property type="match status" value="3"/>
</dbReference>
<dbReference type="PROSITE" id="PS00653">
    <property type="entry name" value="GLYCOSYL_HYDROL_F1_2"/>
    <property type="match status" value="1"/>
</dbReference>
<keyword evidence="2" id="KW-0378">Hydrolase</keyword>
<evidence type="ECO:0000313" key="4">
    <source>
        <dbReference type="EnsemblPlants" id="EMT15006"/>
    </source>
</evidence>
<proteinExistence type="inferred from homology"/>
<dbReference type="GO" id="GO:0005975">
    <property type="term" value="P:carbohydrate metabolic process"/>
    <property type="evidence" value="ECO:0007669"/>
    <property type="project" value="InterPro"/>
</dbReference>
<dbReference type="Gene3D" id="3.20.20.80">
    <property type="entry name" value="Glycosidases"/>
    <property type="match status" value="2"/>
</dbReference>
<dbReference type="InterPro" id="IPR033132">
    <property type="entry name" value="GH_1_N_CS"/>
</dbReference>
<dbReference type="PRINTS" id="PR00131">
    <property type="entry name" value="GLHYDRLASE1"/>
</dbReference>
<sequence length="483" mass="53633">MGGASASFFYLLLFLWAQGAAATGLGFTRRDFPQEFVFGAGTSAYQYEGAVAEDGRSPSSWDTFTHAGKMPDKSTGDVAADGYHKYMEDVKRMYETGLEAYRFSISWSRLIPRVQVHITLHHLDLPQILEDEYGGWLSPKIIEDFTAYADVCFREFGDRVASWTTVNEPNIGILASYDVATFPPGRCSDPFGATKCTAGDSTVEPYIAAHNTLMAHGSVVSLYRKKYQAMQKGVVGISIYSFWSYPLTNSTVDLAATRRCKDFFFGWILDPLVFGDYPEVMKKIVGSRLPPFTKVQSELIKGSRTDPPSGQGPPADVPSDPRGLELQLEYLKETYGSLPVYVQENGKQNSQPEAKPLLKNKLRCIVTHVVMWLVSGMGSADDSLDDTDRVGFLGSYVESTLNAMRKGADVRGYFAWAFVDLFELLAGYQSRYGLYRVDFADEGRPRQARLSARWYSSFLKRNGTTALVSRTAGKQELSLSAVS</sequence>
<dbReference type="PANTHER" id="PTHR10353">
    <property type="entry name" value="GLYCOSYL HYDROLASE"/>
    <property type="match status" value="1"/>
</dbReference>
<dbReference type="EnsemblPlants" id="EMT15006">
    <property type="protein sequence ID" value="EMT15006"/>
    <property type="gene ID" value="F775_10639"/>
</dbReference>
<organism evidence="4">
    <name type="scientific">Aegilops tauschii</name>
    <name type="common">Tausch's goatgrass</name>
    <name type="synonym">Aegilops squarrosa</name>
    <dbReference type="NCBI Taxonomy" id="37682"/>
    <lineage>
        <taxon>Eukaryota</taxon>
        <taxon>Viridiplantae</taxon>
        <taxon>Streptophyta</taxon>
        <taxon>Embryophyta</taxon>
        <taxon>Tracheophyta</taxon>
        <taxon>Spermatophyta</taxon>
        <taxon>Magnoliopsida</taxon>
        <taxon>Liliopsida</taxon>
        <taxon>Poales</taxon>
        <taxon>Poaceae</taxon>
        <taxon>BOP clade</taxon>
        <taxon>Pooideae</taxon>
        <taxon>Triticodae</taxon>
        <taxon>Triticeae</taxon>
        <taxon>Triticinae</taxon>
        <taxon>Aegilops</taxon>
    </lineage>
</organism>
<evidence type="ECO:0000256" key="3">
    <source>
        <dbReference type="RuleBase" id="RU003690"/>
    </source>
</evidence>
<name>N1QZZ1_AEGTA</name>
<dbReference type="InterPro" id="IPR001360">
    <property type="entry name" value="Glyco_hydro_1"/>
</dbReference>
<comment type="similarity">
    <text evidence="1 3">Belongs to the glycosyl hydrolase 1 family.</text>
</comment>
<protein>
    <submittedName>
        <fullName evidence="4">Hydroxyisourate hydrolase</fullName>
    </submittedName>
</protein>
<evidence type="ECO:0000256" key="1">
    <source>
        <dbReference type="ARBA" id="ARBA00010838"/>
    </source>
</evidence>
<reference evidence="4" key="1">
    <citation type="submission" date="2015-06" db="UniProtKB">
        <authorList>
            <consortium name="EnsemblPlants"/>
        </authorList>
    </citation>
    <scope>IDENTIFICATION</scope>
</reference>
<dbReference type="AlphaFoldDB" id="N1QZZ1"/>
<dbReference type="PANTHER" id="PTHR10353:SF192">
    <property type="entry name" value="4-HYDROXY-7-METHOXY-3-OXO-3,4-DIHYDRO-2H-1,4-BENZOXAZIN-2-YL GLUCOSIDEBETA-D-GLUCOSIDASE"/>
    <property type="match status" value="1"/>
</dbReference>
<evidence type="ECO:0000256" key="2">
    <source>
        <dbReference type="ARBA" id="ARBA00022801"/>
    </source>
</evidence>